<proteinExistence type="predicted"/>
<dbReference type="EMBL" id="BARW01025655">
    <property type="protein sequence ID" value="GAJ10965.1"/>
    <property type="molecule type" value="Genomic_DNA"/>
</dbReference>
<accession>X1VPK5</accession>
<feature type="non-terminal residue" evidence="1">
    <location>
        <position position="1"/>
    </location>
</feature>
<organism evidence="1">
    <name type="scientific">marine sediment metagenome</name>
    <dbReference type="NCBI Taxonomy" id="412755"/>
    <lineage>
        <taxon>unclassified sequences</taxon>
        <taxon>metagenomes</taxon>
        <taxon>ecological metagenomes</taxon>
    </lineage>
</organism>
<protein>
    <submittedName>
        <fullName evidence="1">Uncharacterized protein</fullName>
    </submittedName>
</protein>
<reference evidence="1" key="1">
    <citation type="journal article" date="2014" name="Front. Microbiol.">
        <title>High frequency of phylogenetically diverse reductive dehalogenase-homologous genes in deep subseafloor sedimentary metagenomes.</title>
        <authorList>
            <person name="Kawai M."/>
            <person name="Futagami T."/>
            <person name="Toyoda A."/>
            <person name="Takaki Y."/>
            <person name="Nishi S."/>
            <person name="Hori S."/>
            <person name="Arai W."/>
            <person name="Tsubouchi T."/>
            <person name="Morono Y."/>
            <person name="Uchiyama I."/>
            <person name="Ito T."/>
            <person name="Fujiyama A."/>
            <person name="Inagaki F."/>
            <person name="Takami H."/>
        </authorList>
    </citation>
    <scope>NUCLEOTIDE SEQUENCE</scope>
    <source>
        <strain evidence="1">Expedition CK06-06</strain>
    </source>
</reference>
<dbReference type="AlphaFoldDB" id="X1VPK5"/>
<sequence>KYDLPWALQNVDYIVVNYGDYLPPVEDDGWLVAGATWKKNLFISNDKLSFCLNAPHLSKEPAKSVPVDWIEIELKVLPLHKRTPWLDQLQDRMSRTFERLTTEVRMRWLG</sequence>
<evidence type="ECO:0000313" key="1">
    <source>
        <dbReference type="EMBL" id="GAJ10965.1"/>
    </source>
</evidence>
<name>X1VPK5_9ZZZZ</name>
<comment type="caution">
    <text evidence="1">The sequence shown here is derived from an EMBL/GenBank/DDBJ whole genome shotgun (WGS) entry which is preliminary data.</text>
</comment>
<gene>
    <name evidence="1" type="ORF">S12H4_42000</name>
</gene>